<sequence>MTAKKDPRTAPSRKKGLRIFLPAALAAGLTLSLAGCKTAEERADEYYQSGLALLEQGDVDRAIVQFRNVFDIEGTHYEARKKLAETLLARGDAKQAYSQYLRLAEQYPDDLETRIALSQIAFDQSQVAEFERHVTRAVELAVDDPRVKALDIARRYRDATAAQDNQTRNQIAEETEALIPSQPDNPLLLSILLDKAARDKDLDRADELTTHLLELQPDNRRRYQQRLALLVEQRDMPGIEQHLRTTIDRFPDDPEAKADLVRFLMSDNRPDDAEAYLRELADAAPAEDPAPKVDLVRFIEMQRGVPAAQEELTRIIAAGGDPLIFQTLRAGFDFSDGKRDEAIAEIRKVLDTVTEPSDRSRDVQAQLARMLNATGDQAGAGQLVDEILAQNPAHPAALKMQAGWNIDADKTDDAIMSLRSVLDQHPDDIEAMSLMANAYQRAGEPDLQRDYLTQAANAANNAPAQALRLAQSLFQEGRYRPAEDALLPALRQQPDNIDLLNLLGRTYLAMPDIPRAEGVINRLRELGAQPGGERAKTMADELELSRLAGTDGNEAAIGYLEELAGQADAGLGPRLELIRVRLASGDVASAKELAQKLAGEQPDNPAVRMTLAVAESAAGDDTAARDILTRLVQDQPTDPRPYIMLMRLAVAQGDTDGATAMIDQALEAMPGNPDLLWSKAGLAEGRGDIDAAIAIYDQLYAQNSDSIVIANNLASLLATWKSNDPAAVTRASTVARRLKDTDQPAFMDTYGWIQHLNGASQAALPYLEGAAAGLPEDPMVQIHLGLVQDAIGKAEDAKAQLQKGLEMLPEGQEGPSITQARETLARLENPAAPQPADGGTAPATEADPADAPAPAATTQPVSAPDN</sequence>
<dbReference type="InterPro" id="IPR011990">
    <property type="entry name" value="TPR-like_helical_dom_sf"/>
</dbReference>
<evidence type="ECO:0000256" key="3">
    <source>
        <dbReference type="PROSITE-ProRule" id="PRU00339"/>
    </source>
</evidence>
<evidence type="ECO:0000256" key="1">
    <source>
        <dbReference type="ARBA" id="ARBA00022737"/>
    </source>
</evidence>
<dbReference type="Pfam" id="PF13432">
    <property type="entry name" value="TPR_16"/>
    <property type="match status" value="1"/>
</dbReference>
<dbReference type="AlphaFoldDB" id="A0A926GJP6"/>
<feature type="region of interest" description="Disordered" evidence="4">
    <location>
        <begin position="807"/>
        <end position="866"/>
    </location>
</feature>
<protein>
    <submittedName>
        <fullName evidence="6">Tetratricopeptide repeat protein</fullName>
    </submittedName>
</protein>
<accession>A0A926GJP6</accession>
<evidence type="ECO:0000256" key="5">
    <source>
        <dbReference type="SAM" id="SignalP"/>
    </source>
</evidence>
<dbReference type="PANTHER" id="PTHR45586:SF1">
    <property type="entry name" value="LIPOPOLYSACCHARIDE ASSEMBLY PROTEIN B"/>
    <property type="match status" value="1"/>
</dbReference>
<keyword evidence="2 3" id="KW-0802">TPR repeat</keyword>
<feature type="compositionally biased region" description="Low complexity" evidence="4">
    <location>
        <begin position="840"/>
        <end position="858"/>
    </location>
</feature>
<dbReference type="SMART" id="SM00028">
    <property type="entry name" value="TPR"/>
    <property type="match status" value="7"/>
</dbReference>
<feature type="repeat" description="TPR" evidence="3">
    <location>
        <begin position="43"/>
        <end position="76"/>
    </location>
</feature>
<dbReference type="EMBL" id="JACOQL010000008">
    <property type="protein sequence ID" value="MBC9248539.1"/>
    <property type="molecule type" value="Genomic_DNA"/>
</dbReference>
<gene>
    <name evidence="6" type="ORF">H4P12_17900</name>
</gene>
<keyword evidence="1" id="KW-0677">Repeat</keyword>
<reference evidence="6" key="1">
    <citation type="submission" date="2020-08" db="EMBL/GenBank/DDBJ databases">
        <title>Paracoccus amoyensis sp. nov., isolated from the surface seawater at coast of Xiamen, Fujian.</title>
        <authorList>
            <person name="Lyu L."/>
        </authorList>
    </citation>
    <scope>NUCLEOTIDE SEQUENCE</scope>
    <source>
        <strain evidence="6">11-3</strain>
    </source>
</reference>
<evidence type="ECO:0000256" key="2">
    <source>
        <dbReference type="ARBA" id="ARBA00022803"/>
    </source>
</evidence>
<dbReference type="InterPro" id="IPR019734">
    <property type="entry name" value="TPR_rpt"/>
</dbReference>
<dbReference type="Proteomes" id="UP000608594">
    <property type="component" value="Unassembled WGS sequence"/>
</dbReference>
<dbReference type="PROSITE" id="PS50005">
    <property type="entry name" value="TPR"/>
    <property type="match status" value="1"/>
</dbReference>
<organism evidence="6 7">
    <name type="scientific">Paracoccus amoyensis</name>
    <dbReference type="NCBI Taxonomy" id="2760093"/>
    <lineage>
        <taxon>Bacteria</taxon>
        <taxon>Pseudomonadati</taxon>
        <taxon>Pseudomonadota</taxon>
        <taxon>Alphaproteobacteria</taxon>
        <taxon>Rhodobacterales</taxon>
        <taxon>Paracoccaceae</taxon>
        <taxon>Paracoccus</taxon>
    </lineage>
</organism>
<dbReference type="SUPFAM" id="SSF48452">
    <property type="entry name" value="TPR-like"/>
    <property type="match status" value="3"/>
</dbReference>
<evidence type="ECO:0000256" key="4">
    <source>
        <dbReference type="SAM" id="MobiDB-lite"/>
    </source>
</evidence>
<keyword evidence="5" id="KW-0732">Signal</keyword>
<dbReference type="Pfam" id="PF14559">
    <property type="entry name" value="TPR_19"/>
    <property type="match status" value="4"/>
</dbReference>
<dbReference type="PANTHER" id="PTHR45586">
    <property type="entry name" value="TPR REPEAT-CONTAINING PROTEIN PA4667"/>
    <property type="match status" value="1"/>
</dbReference>
<dbReference type="Gene3D" id="1.25.40.10">
    <property type="entry name" value="Tetratricopeptide repeat domain"/>
    <property type="match status" value="4"/>
</dbReference>
<proteinExistence type="predicted"/>
<feature type="chain" id="PRO_5037311307" evidence="5">
    <location>
        <begin position="35"/>
        <end position="866"/>
    </location>
</feature>
<name>A0A926GJP6_9RHOB</name>
<dbReference type="RefSeq" id="WP_187795000.1">
    <property type="nucleotide sequence ID" value="NZ_JACOQL010000008.1"/>
</dbReference>
<evidence type="ECO:0000313" key="6">
    <source>
        <dbReference type="EMBL" id="MBC9248539.1"/>
    </source>
</evidence>
<feature type="signal peptide" evidence="5">
    <location>
        <begin position="1"/>
        <end position="34"/>
    </location>
</feature>
<dbReference type="InterPro" id="IPR051012">
    <property type="entry name" value="CellSynth/LPSAsmb/PSIAsmb"/>
</dbReference>
<comment type="caution">
    <text evidence="6">The sequence shown here is derived from an EMBL/GenBank/DDBJ whole genome shotgun (WGS) entry which is preliminary data.</text>
</comment>
<keyword evidence="7" id="KW-1185">Reference proteome</keyword>
<evidence type="ECO:0000313" key="7">
    <source>
        <dbReference type="Proteomes" id="UP000608594"/>
    </source>
</evidence>